<gene>
    <name evidence="1" type="ORF">H6G97_42760</name>
</gene>
<dbReference type="Proteomes" id="UP000623440">
    <property type="component" value="Unassembled WGS sequence"/>
</dbReference>
<keyword evidence="2" id="KW-1185">Reference proteome</keyword>
<evidence type="ECO:0000313" key="1">
    <source>
        <dbReference type="EMBL" id="MBD2535726.1"/>
    </source>
</evidence>
<sequence>MPSHCDPERIDPFTLPLQSMAFYRMPDSFGQAALYFVIDSAADLLLYVGETCQSNKRWKNAHDCKDYVASYQDMNHRYDIKTAVNIGFWWDAPTQRKARLALEQAMIQEWRSPFNKEMWNLWGQPFK</sequence>
<reference evidence="1 2" key="1">
    <citation type="journal article" date="2020" name="ISME J.">
        <title>Comparative genomics reveals insights into cyanobacterial evolution and habitat adaptation.</title>
        <authorList>
            <person name="Chen M.Y."/>
            <person name="Teng W.K."/>
            <person name="Zhao L."/>
            <person name="Hu C.X."/>
            <person name="Zhou Y.K."/>
            <person name="Han B.P."/>
            <person name="Song L.R."/>
            <person name="Shu W.S."/>
        </authorList>
    </citation>
    <scope>NUCLEOTIDE SEQUENCE [LARGE SCALE GENOMIC DNA]</scope>
    <source>
        <strain evidence="1 2">FACHB-838</strain>
    </source>
</reference>
<name>A0ABR8E249_9NOSO</name>
<organism evidence="1 2">
    <name type="scientific">Nostoc flagelliforme FACHB-838</name>
    <dbReference type="NCBI Taxonomy" id="2692904"/>
    <lineage>
        <taxon>Bacteria</taxon>
        <taxon>Bacillati</taxon>
        <taxon>Cyanobacteriota</taxon>
        <taxon>Cyanophyceae</taxon>
        <taxon>Nostocales</taxon>
        <taxon>Nostocaceae</taxon>
        <taxon>Nostoc</taxon>
    </lineage>
</organism>
<protein>
    <submittedName>
        <fullName evidence="1">GIY-YIG nuclease family protein</fullName>
    </submittedName>
</protein>
<comment type="caution">
    <text evidence="1">The sequence shown here is derived from an EMBL/GenBank/DDBJ whole genome shotgun (WGS) entry which is preliminary data.</text>
</comment>
<accession>A0ABR8E249</accession>
<dbReference type="EMBL" id="JACJSI010000321">
    <property type="protein sequence ID" value="MBD2535726.1"/>
    <property type="molecule type" value="Genomic_DNA"/>
</dbReference>
<proteinExistence type="predicted"/>
<evidence type="ECO:0000313" key="2">
    <source>
        <dbReference type="Proteomes" id="UP000623440"/>
    </source>
</evidence>